<accession>A0A928KS27</accession>
<dbReference type="PANTHER" id="PTHR42956:SF1">
    <property type="entry name" value="NITROGENASE IRON-MOLYBDENUM COFACTOR BIOSYNTHESIS PROTEIN NIFE"/>
    <property type="match status" value="1"/>
</dbReference>
<dbReference type="GO" id="GO:0016491">
    <property type="term" value="F:oxidoreductase activity"/>
    <property type="evidence" value="ECO:0007669"/>
    <property type="project" value="InterPro"/>
</dbReference>
<dbReference type="Gene3D" id="3.40.50.1980">
    <property type="entry name" value="Nitrogenase molybdenum iron protein domain"/>
    <property type="match status" value="2"/>
</dbReference>
<dbReference type="PANTHER" id="PTHR42956">
    <property type="entry name" value="NITROGENASE IRON-MOLYBDENUM COFACTOR BIOSYNTHESIS PROTEIN NIFE"/>
    <property type="match status" value="1"/>
</dbReference>
<dbReference type="Pfam" id="PF00148">
    <property type="entry name" value="Oxidored_nitro"/>
    <property type="match status" value="1"/>
</dbReference>
<dbReference type="InterPro" id="IPR000510">
    <property type="entry name" value="Nase/OxRdtase_comp1"/>
</dbReference>
<dbReference type="SUPFAM" id="SSF53807">
    <property type="entry name" value="Helical backbone' metal receptor"/>
    <property type="match status" value="1"/>
</dbReference>
<dbReference type="Proteomes" id="UP000754750">
    <property type="component" value="Unassembled WGS sequence"/>
</dbReference>
<organism evidence="2 3">
    <name type="scientific">Faecalispora sporosphaeroides</name>
    <dbReference type="NCBI Taxonomy" id="1549"/>
    <lineage>
        <taxon>Bacteria</taxon>
        <taxon>Bacillati</taxon>
        <taxon>Bacillota</taxon>
        <taxon>Clostridia</taxon>
        <taxon>Eubacteriales</taxon>
        <taxon>Oscillospiraceae</taxon>
        <taxon>Faecalispora</taxon>
    </lineage>
</organism>
<evidence type="ECO:0000313" key="2">
    <source>
        <dbReference type="EMBL" id="MBE6833663.1"/>
    </source>
</evidence>
<evidence type="ECO:0000313" key="3">
    <source>
        <dbReference type="Proteomes" id="UP000754750"/>
    </source>
</evidence>
<name>A0A928KS27_9FIRM</name>
<proteinExistence type="predicted"/>
<dbReference type="AlphaFoldDB" id="A0A928KS27"/>
<reference evidence="2" key="1">
    <citation type="submission" date="2019-04" db="EMBL/GenBank/DDBJ databases">
        <title>Evolution of Biomass-Degrading Anaerobic Consortia Revealed by Metagenomics.</title>
        <authorList>
            <person name="Peng X."/>
        </authorList>
    </citation>
    <scope>NUCLEOTIDE SEQUENCE</scope>
    <source>
        <strain evidence="2">SIG551</strain>
    </source>
</reference>
<dbReference type="EMBL" id="SVNY01000004">
    <property type="protein sequence ID" value="MBE6833663.1"/>
    <property type="molecule type" value="Genomic_DNA"/>
</dbReference>
<gene>
    <name evidence="2" type="ORF">E7512_08800</name>
</gene>
<feature type="domain" description="Nitrogenase/oxidoreductase component 1" evidence="1">
    <location>
        <begin position="26"/>
        <end position="254"/>
    </location>
</feature>
<sequence>MGKLCVKLPPFSPDYSGVCSAIFDLNCVAVIHDASGCTGNYTGYDEPRWYGSKTAIFCSGLREIDAILGDDEKMIQKVLDAAESLHPELIVLIGSPVPMVIGTDMKGIAADIEARTGIPCLGFDTTGTRYYSDGIAQACLALMERFTQTPERKIPNGVNLLGLTPLDFGSGAASDLKAALAQNSLELVSSFCDGLTMEAVQKAAQASLNLVVSQSGLRPARYLEKRFGIPFLVQIPIGKSAQENWLEAVHSCLNGQKSLVPHTTGKDAEILVLGDEILCRSLQLGLKADFGLAADCGCLFGTEPELPGANILNLEDEQKIEEAVNCGKYRQIIGDPMLRMLIHPETEVDFFDLPSYCISSKMSGTPPVSFIGERFNALLAKTR</sequence>
<comment type="caution">
    <text evidence="2">The sequence shown here is derived from an EMBL/GenBank/DDBJ whole genome shotgun (WGS) entry which is preliminary data.</text>
</comment>
<evidence type="ECO:0000259" key="1">
    <source>
        <dbReference type="Pfam" id="PF00148"/>
    </source>
</evidence>
<protein>
    <submittedName>
        <fullName evidence="2">Oxidoreductase</fullName>
    </submittedName>
</protein>
<dbReference type="InterPro" id="IPR049939">
    <property type="entry name" value="NifE-like"/>
</dbReference>
<dbReference type="RefSeq" id="WP_326840458.1">
    <property type="nucleotide sequence ID" value="NZ_SVNY01000004.1"/>
</dbReference>